<sequence>MPSRKRSAPDQSIDRRRSGRLSASAQKSSYFEGSDTGSNKDEAPVKKQRRLSEKRKSASKQVEEDQYVQETADEHHEDEDEDEDDDEGDDAPRRVEIIPLEKMRDTGGVEYEDHKIHRNTLLFLKDLKANNKRSWLKSHDDEYRRALKDWQSFVEAATLTIIEVDETIPELPVKDVIFRIYRDVRFSKVKTPYKTFNEPLLKKVFFPNVKANASPEAVIKVFVQKNQENALKKRPMGYEVTHRDIELLKLRNYTIGVKIDADMLAKDTAQQKIQEIMRGLFGFVSFLNSIIMPDPAIDGDDSSDDEDEEEGEEGEEDEAEDEE</sequence>
<reference evidence="3" key="1">
    <citation type="journal article" date="2014" name="BMC Genomics">
        <title>The genome sequence of the biocontrol fungus Metarhizium anisopliae and comparative genomics of Metarhizium species.</title>
        <authorList>
            <person name="Pattemore J.A."/>
            <person name="Hane J.K."/>
            <person name="Williams A.H."/>
            <person name="Wilson B.A."/>
            <person name="Stodart B.J."/>
            <person name="Ash G.J."/>
        </authorList>
    </citation>
    <scope>NUCLEOTIDE SEQUENCE [LARGE SCALE GENOMIC DNA]</scope>
    <source>
        <strain evidence="3">BRIP 53293</strain>
    </source>
</reference>
<evidence type="ECO:0000313" key="3">
    <source>
        <dbReference type="Proteomes" id="UP000054544"/>
    </source>
</evidence>
<evidence type="ECO:0000256" key="1">
    <source>
        <dbReference type="SAM" id="MobiDB-lite"/>
    </source>
</evidence>
<dbReference type="OrthoDB" id="2537769at2759"/>
<feature type="region of interest" description="Disordered" evidence="1">
    <location>
        <begin position="1"/>
        <end position="96"/>
    </location>
</feature>
<feature type="compositionally biased region" description="Polar residues" evidence="1">
    <location>
        <begin position="21"/>
        <end position="37"/>
    </location>
</feature>
<dbReference type="STRING" id="1291518.A0A0D9PAR6"/>
<proteinExistence type="predicted"/>
<feature type="compositionally biased region" description="Basic and acidic residues" evidence="1">
    <location>
        <begin position="38"/>
        <end position="56"/>
    </location>
</feature>
<dbReference type="Pfam" id="PF09365">
    <property type="entry name" value="DUF2461"/>
    <property type="match status" value="2"/>
</dbReference>
<dbReference type="EMBL" id="KE384725">
    <property type="protein sequence ID" value="KJK81900.1"/>
    <property type="molecule type" value="Genomic_DNA"/>
</dbReference>
<dbReference type="InterPro" id="IPR012808">
    <property type="entry name" value="CHP02453"/>
</dbReference>
<accession>A0A0D9PAR6</accession>
<dbReference type="PANTHER" id="PTHR36452:SF1">
    <property type="entry name" value="DUF2461 DOMAIN-CONTAINING PROTEIN"/>
    <property type="match status" value="1"/>
</dbReference>
<dbReference type="Proteomes" id="UP000054544">
    <property type="component" value="Unassembled WGS sequence"/>
</dbReference>
<protein>
    <submittedName>
        <fullName evidence="2">Uncharacterized protein</fullName>
    </submittedName>
</protein>
<feature type="region of interest" description="Disordered" evidence="1">
    <location>
        <begin position="294"/>
        <end position="323"/>
    </location>
</feature>
<dbReference type="AlphaFoldDB" id="A0A0D9PAR6"/>
<feature type="compositionally biased region" description="Acidic residues" evidence="1">
    <location>
        <begin position="297"/>
        <end position="323"/>
    </location>
</feature>
<keyword evidence="3" id="KW-1185">Reference proteome</keyword>
<evidence type="ECO:0000313" key="2">
    <source>
        <dbReference type="EMBL" id="KJK81900.1"/>
    </source>
</evidence>
<dbReference type="PANTHER" id="PTHR36452">
    <property type="entry name" value="CHROMOSOME 12, WHOLE GENOME SHOTGUN SEQUENCE"/>
    <property type="match status" value="1"/>
</dbReference>
<name>A0A0D9PAR6_METAN</name>
<feature type="compositionally biased region" description="Acidic residues" evidence="1">
    <location>
        <begin position="76"/>
        <end position="89"/>
    </location>
</feature>
<gene>
    <name evidence="2" type="ORF">H634G_03163</name>
</gene>
<organism evidence="2 3">
    <name type="scientific">Metarhizium anisopliae BRIP 53293</name>
    <dbReference type="NCBI Taxonomy" id="1291518"/>
    <lineage>
        <taxon>Eukaryota</taxon>
        <taxon>Fungi</taxon>
        <taxon>Dikarya</taxon>
        <taxon>Ascomycota</taxon>
        <taxon>Pezizomycotina</taxon>
        <taxon>Sordariomycetes</taxon>
        <taxon>Hypocreomycetidae</taxon>
        <taxon>Hypocreales</taxon>
        <taxon>Clavicipitaceae</taxon>
        <taxon>Metarhizium</taxon>
    </lineage>
</organism>